<gene>
    <name evidence="2" type="ORF">PHPALM_7291</name>
</gene>
<dbReference type="EMBL" id="NCKW01003742">
    <property type="protein sequence ID" value="POM75589.1"/>
    <property type="molecule type" value="Genomic_DNA"/>
</dbReference>
<reference evidence="2 3" key="1">
    <citation type="journal article" date="2017" name="Genome Biol. Evol.">
        <title>Phytophthora megakarya and P. palmivora, closely related causal agents of cacao black pod rot, underwent increases in genome sizes and gene numbers by different mechanisms.</title>
        <authorList>
            <person name="Ali S.S."/>
            <person name="Shao J."/>
            <person name="Lary D.J."/>
            <person name="Kronmiller B."/>
            <person name="Shen D."/>
            <person name="Strem M.D."/>
            <person name="Amoako-Attah I."/>
            <person name="Akrofi A.Y."/>
            <person name="Begoude B.A."/>
            <person name="Ten Hoopen G.M."/>
            <person name="Coulibaly K."/>
            <person name="Kebe B.I."/>
            <person name="Melnick R.L."/>
            <person name="Guiltinan M.J."/>
            <person name="Tyler B.M."/>
            <person name="Meinhardt L.W."/>
            <person name="Bailey B.A."/>
        </authorList>
    </citation>
    <scope>NUCLEOTIDE SEQUENCE [LARGE SCALE GENOMIC DNA]</scope>
    <source>
        <strain evidence="3">sbr112.9</strain>
    </source>
</reference>
<feature type="region of interest" description="Disordered" evidence="1">
    <location>
        <begin position="165"/>
        <end position="210"/>
    </location>
</feature>
<evidence type="ECO:0000313" key="3">
    <source>
        <dbReference type="Proteomes" id="UP000237271"/>
    </source>
</evidence>
<protein>
    <submittedName>
        <fullName evidence="2">Plasma membrane protein</fullName>
    </submittedName>
</protein>
<feature type="compositionally biased region" description="Acidic residues" evidence="1">
    <location>
        <begin position="114"/>
        <end position="124"/>
    </location>
</feature>
<feature type="compositionally biased region" description="Low complexity" evidence="1">
    <location>
        <begin position="61"/>
        <end position="73"/>
    </location>
</feature>
<evidence type="ECO:0000256" key="1">
    <source>
        <dbReference type="SAM" id="MobiDB-lite"/>
    </source>
</evidence>
<feature type="compositionally biased region" description="Polar residues" evidence="1">
    <location>
        <begin position="196"/>
        <end position="210"/>
    </location>
</feature>
<accession>A0A2P4YD20</accession>
<comment type="caution">
    <text evidence="2">The sequence shown here is derived from an EMBL/GenBank/DDBJ whole genome shotgun (WGS) entry which is preliminary data.</text>
</comment>
<evidence type="ECO:0000313" key="2">
    <source>
        <dbReference type="EMBL" id="POM75589.1"/>
    </source>
</evidence>
<dbReference type="AlphaFoldDB" id="A0A2P4YD20"/>
<dbReference type="Proteomes" id="UP000237271">
    <property type="component" value="Unassembled WGS sequence"/>
</dbReference>
<sequence length="210" mass="22410">MANKPVGEPYVESIKEEAETDVVEEEQSLKVEDMSAGVSAVDEAEVGDSPEPEVEAEPATEETTTVDDAPAADGELTEVEQTTAEELVEESPTEVNMAETTVDLETEAIKQENTTEEETTETTEELNAASGIPETTTRETQTTTTVYEATETSILSVGTLEGEALKKNEVDTPKTAAEAELADQAPEKTDKPTTVALPTSQLTKQAKPTT</sequence>
<feature type="compositionally biased region" description="Acidic residues" evidence="1">
    <location>
        <begin position="42"/>
        <end position="60"/>
    </location>
</feature>
<feature type="region of interest" description="Disordered" evidence="1">
    <location>
        <begin position="1"/>
        <end position="146"/>
    </location>
</feature>
<name>A0A2P4YD20_9STRA</name>
<organism evidence="2 3">
    <name type="scientific">Phytophthora palmivora</name>
    <dbReference type="NCBI Taxonomy" id="4796"/>
    <lineage>
        <taxon>Eukaryota</taxon>
        <taxon>Sar</taxon>
        <taxon>Stramenopiles</taxon>
        <taxon>Oomycota</taxon>
        <taxon>Peronosporomycetes</taxon>
        <taxon>Peronosporales</taxon>
        <taxon>Peronosporaceae</taxon>
        <taxon>Phytophthora</taxon>
    </lineage>
</organism>
<keyword evidence="3" id="KW-1185">Reference proteome</keyword>
<proteinExistence type="predicted"/>
<feature type="compositionally biased region" description="Low complexity" evidence="1">
    <location>
        <begin position="134"/>
        <end position="146"/>
    </location>
</feature>